<protein>
    <recommendedName>
        <fullName evidence="1">Reverse transcriptase domain-containing protein</fullName>
    </recommendedName>
</protein>
<dbReference type="SUPFAM" id="SSF56672">
    <property type="entry name" value="DNA/RNA polymerases"/>
    <property type="match status" value="1"/>
</dbReference>
<sequence>MASLYASSTAEGFVRSLSIIIARVGGRVGDKAFSNDEMLEKLKWIKGSLKEWHACHAKNIVGKILMAKDRLNELDLKGEESMLSVEEVKERTEISAHMFSLSRVECSISWQNSRTKWLMEGDVNSKFFHALANSRGRKKLIVILDVNGEQVEGVQDIQTTIFDHFSNHFKSSRISRPGVGNLEFKSISGVEANMLVASFGEEEVRQAVWLSKVIGSVISDNQSDFVQGRQILDGIIIANEVVDEAKSKKKELLMFKVDFEKAYDSVEWSYLLFVMHKMNFPLKWRRWISECIRSASTSVLVNGSPTEEFFFERGLRQGDPLSPFLFLIAAEGLQAMLKASVHAALFSGF</sequence>
<dbReference type="OrthoDB" id="412793at2759"/>
<evidence type="ECO:0000313" key="3">
    <source>
        <dbReference type="Proteomes" id="UP000242715"/>
    </source>
</evidence>
<gene>
    <name evidence="2" type="ORF">TSUD_372250</name>
</gene>
<keyword evidence="3" id="KW-1185">Reference proteome</keyword>
<dbReference type="Proteomes" id="UP000242715">
    <property type="component" value="Unassembled WGS sequence"/>
</dbReference>
<dbReference type="PANTHER" id="PTHR46890">
    <property type="entry name" value="NON-LTR RETROLELEMENT REVERSE TRANSCRIPTASE-LIKE PROTEIN-RELATED"/>
    <property type="match status" value="1"/>
</dbReference>
<dbReference type="Pfam" id="PF00078">
    <property type="entry name" value="RVT_1"/>
    <property type="match status" value="1"/>
</dbReference>
<proteinExistence type="predicted"/>
<reference evidence="3" key="1">
    <citation type="journal article" date="2017" name="Front. Plant Sci.">
        <title>Climate Clever Clovers: New Paradigm to Reduce the Environmental Footprint of Ruminants by Breeding Low Methanogenic Forages Utilizing Haplotype Variation.</title>
        <authorList>
            <person name="Kaur P."/>
            <person name="Appels R."/>
            <person name="Bayer P.E."/>
            <person name="Keeble-Gagnere G."/>
            <person name="Wang J."/>
            <person name="Hirakawa H."/>
            <person name="Shirasawa K."/>
            <person name="Vercoe P."/>
            <person name="Stefanova K."/>
            <person name="Durmic Z."/>
            <person name="Nichols P."/>
            <person name="Revell C."/>
            <person name="Isobe S.N."/>
            <person name="Edwards D."/>
            <person name="Erskine W."/>
        </authorList>
    </citation>
    <scope>NUCLEOTIDE SEQUENCE [LARGE SCALE GENOMIC DNA]</scope>
    <source>
        <strain evidence="3">cv. Daliak</strain>
    </source>
</reference>
<dbReference type="InterPro" id="IPR043502">
    <property type="entry name" value="DNA/RNA_pol_sf"/>
</dbReference>
<dbReference type="PANTHER" id="PTHR46890:SF50">
    <property type="entry name" value="RNA-DIRECTED DNA POLYMERASE, EUKARYOTA, REVERSE TRANSCRIPTASE ZINC-BINDING DOMAIN PROTEIN-RELATED"/>
    <property type="match status" value="1"/>
</dbReference>
<dbReference type="InterPro" id="IPR052343">
    <property type="entry name" value="Retrotransposon-Effector_Assoc"/>
</dbReference>
<evidence type="ECO:0000259" key="1">
    <source>
        <dbReference type="Pfam" id="PF00078"/>
    </source>
</evidence>
<dbReference type="AlphaFoldDB" id="A0A2Z6MDY5"/>
<name>A0A2Z6MDY5_TRISU</name>
<accession>A0A2Z6MDY5</accession>
<dbReference type="InterPro" id="IPR000477">
    <property type="entry name" value="RT_dom"/>
</dbReference>
<feature type="domain" description="Reverse transcriptase" evidence="1">
    <location>
        <begin position="212"/>
        <end position="341"/>
    </location>
</feature>
<organism evidence="2 3">
    <name type="scientific">Trifolium subterraneum</name>
    <name type="common">Subterranean clover</name>
    <dbReference type="NCBI Taxonomy" id="3900"/>
    <lineage>
        <taxon>Eukaryota</taxon>
        <taxon>Viridiplantae</taxon>
        <taxon>Streptophyta</taxon>
        <taxon>Embryophyta</taxon>
        <taxon>Tracheophyta</taxon>
        <taxon>Spermatophyta</taxon>
        <taxon>Magnoliopsida</taxon>
        <taxon>eudicotyledons</taxon>
        <taxon>Gunneridae</taxon>
        <taxon>Pentapetalae</taxon>
        <taxon>rosids</taxon>
        <taxon>fabids</taxon>
        <taxon>Fabales</taxon>
        <taxon>Fabaceae</taxon>
        <taxon>Papilionoideae</taxon>
        <taxon>50 kb inversion clade</taxon>
        <taxon>NPAAA clade</taxon>
        <taxon>Hologalegina</taxon>
        <taxon>IRL clade</taxon>
        <taxon>Trifolieae</taxon>
        <taxon>Trifolium</taxon>
    </lineage>
</organism>
<evidence type="ECO:0000313" key="2">
    <source>
        <dbReference type="EMBL" id="GAU21330.1"/>
    </source>
</evidence>
<dbReference type="EMBL" id="DF973227">
    <property type="protein sequence ID" value="GAU21330.1"/>
    <property type="molecule type" value="Genomic_DNA"/>
</dbReference>